<reference evidence="1" key="1">
    <citation type="submission" date="2023-11" db="EMBL/GenBank/DDBJ databases">
        <authorList>
            <person name="Poullet M."/>
        </authorList>
    </citation>
    <scope>NUCLEOTIDE SEQUENCE</scope>
    <source>
        <strain evidence="1">E1834</strain>
    </source>
</reference>
<evidence type="ECO:0000313" key="2">
    <source>
        <dbReference type="Proteomes" id="UP001497535"/>
    </source>
</evidence>
<organism evidence="1 2">
    <name type="scientific">Meloidogyne enterolobii</name>
    <name type="common">Root-knot nematode worm</name>
    <name type="synonym">Meloidogyne mayaguensis</name>
    <dbReference type="NCBI Taxonomy" id="390850"/>
    <lineage>
        <taxon>Eukaryota</taxon>
        <taxon>Metazoa</taxon>
        <taxon>Ecdysozoa</taxon>
        <taxon>Nematoda</taxon>
        <taxon>Chromadorea</taxon>
        <taxon>Rhabditida</taxon>
        <taxon>Tylenchina</taxon>
        <taxon>Tylenchomorpha</taxon>
        <taxon>Tylenchoidea</taxon>
        <taxon>Meloidogynidae</taxon>
        <taxon>Meloidogyninae</taxon>
        <taxon>Meloidogyne</taxon>
    </lineage>
</organism>
<dbReference type="Proteomes" id="UP001497535">
    <property type="component" value="Unassembled WGS sequence"/>
</dbReference>
<dbReference type="EMBL" id="CAVMJV010000002">
    <property type="protein sequence ID" value="CAK5015149.1"/>
    <property type="molecule type" value="Genomic_DNA"/>
</dbReference>
<protein>
    <submittedName>
        <fullName evidence="1">Uncharacterized protein</fullName>
    </submittedName>
</protein>
<gene>
    <name evidence="1" type="ORF">MENTE1834_LOCUS2925</name>
</gene>
<sequence>MRWTFYNFFFLFFCNFFFNLFFFYRTSGCSSRSSSGTAYVVEEFLKNIFKFFIRGNFMLYLLR</sequence>
<accession>A0ACB0XSD0</accession>
<evidence type="ECO:0000313" key="1">
    <source>
        <dbReference type="EMBL" id="CAK5015149.1"/>
    </source>
</evidence>
<keyword evidence="2" id="KW-1185">Reference proteome</keyword>
<proteinExistence type="predicted"/>
<comment type="caution">
    <text evidence="1">The sequence shown here is derived from an EMBL/GenBank/DDBJ whole genome shotgun (WGS) entry which is preliminary data.</text>
</comment>
<name>A0ACB0XSD0_MELEN</name>